<dbReference type="GO" id="GO:0016705">
    <property type="term" value="F:oxidoreductase activity, acting on paired donors, with incorporation or reduction of molecular oxygen"/>
    <property type="evidence" value="ECO:0007669"/>
    <property type="project" value="InterPro"/>
</dbReference>
<keyword evidence="5 9" id="KW-0479">Metal-binding</keyword>
<comment type="caution">
    <text evidence="11">The sequence shown here is derived from an EMBL/GenBank/DDBJ whole genome shotgun (WGS) entry which is preliminary data.</text>
</comment>
<reference evidence="11" key="1">
    <citation type="submission" date="2023-03" db="EMBL/GenBank/DDBJ databases">
        <title>Massive genome expansion in bonnet fungi (Mycena s.s.) driven by repeated elements and novel gene families across ecological guilds.</title>
        <authorList>
            <consortium name="Lawrence Berkeley National Laboratory"/>
            <person name="Harder C.B."/>
            <person name="Miyauchi S."/>
            <person name="Viragh M."/>
            <person name="Kuo A."/>
            <person name="Thoen E."/>
            <person name="Andreopoulos B."/>
            <person name="Lu D."/>
            <person name="Skrede I."/>
            <person name="Drula E."/>
            <person name="Henrissat B."/>
            <person name="Morin E."/>
            <person name="Kohler A."/>
            <person name="Barry K."/>
            <person name="LaButti K."/>
            <person name="Morin E."/>
            <person name="Salamov A."/>
            <person name="Lipzen A."/>
            <person name="Mereny Z."/>
            <person name="Hegedus B."/>
            <person name="Baldrian P."/>
            <person name="Stursova M."/>
            <person name="Weitz H."/>
            <person name="Taylor A."/>
            <person name="Grigoriev I.V."/>
            <person name="Nagy L.G."/>
            <person name="Martin F."/>
            <person name="Kauserud H."/>
        </authorList>
    </citation>
    <scope>NUCLEOTIDE SEQUENCE</scope>
    <source>
        <strain evidence="11">CBHHK002</strain>
    </source>
</reference>
<dbReference type="PRINTS" id="PR00463">
    <property type="entry name" value="EP450I"/>
</dbReference>
<dbReference type="SUPFAM" id="SSF48264">
    <property type="entry name" value="Cytochrome P450"/>
    <property type="match status" value="1"/>
</dbReference>
<keyword evidence="4 9" id="KW-0349">Heme</keyword>
<dbReference type="Proteomes" id="UP001218218">
    <property type="component" value="Unassembled WGS sequence"/>
</dbReference>
<feature type="binding site" description="axial binding residue" evidence="9">
    <location>
        <position position="435"/>
    </location>
    <ligand>
        <name>heme</name>
        <dbReference type="ChEBI" id="CHEBI:30413"/>
    </ligand>
    <ligandPart>
        <name>Fe</name>
        <dbReference type="ChEBI" id="CHEBI:18248"/>
    </ligandPart>
</feature>
<proteinExistence type="inferred from homology"/>
<comment type="similarity">
    <text evidence="3 10">Belongs to the cytochrome P450 family.</text>
</comment>
<evidence type="ECO:0000313" key="12">
    <source>
        <dbReference type="Proteomes" id="UP001218218"/>
    </source>
</evidence>
<evidence type="ECO:0000256" key="10">
    <source>
        <dbReference type="RuleBase" id="RU000461"/>
    </source>
</evidence>
<dbReference type="AlphaFoldDB" id="A0AAD7ET64"/>
<evidence type="ECO:0000256" key="3">
    <source>
        <dbReference type="ARBA" id="ARBA00010617"/>
    </source>
</evidence>
<dbReference type="PANTHER" id="PTHR46300">
    <property type="entry name" value="P450, PUTATIVE (EUROFUNG)-RELATED-RELATED"/>
    <property type="match status" value="1"/>
</dbReference>
<organism evidence="11 12">
    <name type="scientific">Mycena albidolilacea</name>
    <dbReference type="NCBI Taxonomy" id="1033008"/>
    <lineage>
        <taxon>Eukaryota</taxon>
        <taxon>Fungi</taxon>
        <taxon>Dikarya</taxon>
        <taxon>Basidiomycota</taxon>
        <taxon>Agaricomycotina</taxon>
        <taxon>Agaricomycetes</taxon>
        <taxon>Agaricomycetidae</taxon>
        <taxon>Agaricales</taxon>
        <taxon>Marasmiineae</taxon>
        <taxon>Mycenaceae</taxon>
        <taxon>Mycena</taxon>
    </lineage>
</organism>
<dbReference type="Pfam" id="PF00067">
    <property type="entry name" value="p450"/>
    <property type="match status" value="1"/>
</dbReference>
<evidence type="ECO:0000256" key="7">
    <source>
        <dbReference type="ARBA" id="ARBA00023004"/>
    </source>
</evidence>
<protein>
    <submittedName>
        <fullName evidence="11">Cytochrome P450</fullName>
    </submittedName>
</protein>
<sequence length="509" mass="57603">MDTLNLSAGILVAVTVIYWLNRRARSRGLPIPGPKPHPFVGHTFQIPKIKTWKFFEKLAQEHGPIVRVTLAGDDIVVLSDPADAEELLGRRSRIYSSRRPLVYAGKYMSNNMRLTLLPYGDNLKRQRAAFHSMLQPRVIGGYEDMQYTASLRLLCDLVRKPEEFYLHFPRFPAGLIFTMSFGSRLADDGRDLAAVQKILMDFVIASNPGAHLVDSFPILDKLPDFLSPWRHEARAAHQEIIDLYGRLSRDVKARMVTEPELECFTARLWENQAKMNLSDEELYFIAGSAFAAGTDTSSITLLWFVMAMGLYPETMKKAQEEIDAVFGSDTLPNFSRMQELRYTMALIKETIRWSPIAPLSFPHYLDADDEYKGHILKKGTTVISSLWNMHHDEEEYPNSYSFIPERFLQKGPTEGDAADKLGEGIFGFGFGRRQCPGQHLAAKSTWIAVVRTLWAFNIVPKTDASGNPMKLDVDDCTNGLTSRPKPFPVDFVPRSAAHLETIRAEEARI</sequence>
<keyword evidence="6 10" id="KW-0560">Oxidoreductase</keyword>
<dbReference type="GO" id="GO:0020037">
    <property type="term" value="F:heme binding"/>
    <property type="evidence" value="ECO:0007669"/>
    <property type="project" value="InterPro"/>
</dbReference>
<evidence type="ECO:0000256" key="9">
    <source>
        <dbReference type="PIRSR" id="PIRSR602401-1"/>
    </source>
</evidence>
<dbReference type="InterPro" id="IPR017972">
    <property type="entry name" value="Cyt_P450_CS"/>
</dbReference>
<dbReference type="Gene3D" id="1.10.630.10">
    <property type="entry name" value="Cytochrome P450"/>
    <property type="match status" value="1"/>
</dbReference>
<dbReference type="GO" id="GO:0005506">
    <property type="term" value="F:iron ion binding"/>
    <property type="evidence" value="ECO:0007669"/>
    <property type="project" value="InterPro"/>
</dbReference>
<dbReference type="PROSITE" id="PS00086">
    <property type="entry name" value="CYTOCHROME_P450"/>
    <property type="match status" value="1"/>
</dbReference>
<dbReference type="EMBL" id="JARIHO010000015">
    <property type="protein sequence ID" value="KAJ7350052.1"/>
    <property type="molecule type" value="Genomic_DNA"/>
</dbReference>
<accession>A0AAD7ET64</accession>
<evidence type="ECO:0000256" key="4">
    <source>
        <dbReference type="ARBA" id="ARBA00022617"/>
    </source>
</evidence>
<keyword evidence="12" id="KW-1185">Reference proteome</keyword>
<comment type="cofactor">
    <cofactor evidence="1 9">
        <name>heme</name>
        <dbReference type="ChEBI" id="CHEBI:30413"/>
    </cofactor>
</comment>
<dbReference type="GO" id="GO:0004497">
    <property type="term" value="F:monooxygenase activity"/>
    <property type="evidence" value="ECO:0007669"/>
    <property type="project" value="UniProtKB-KW"/>
</dbReference>
<dbReference type="InterPro" id="IPR002401">
    <property type="entry name" value="Cyt_P450_E_grp-I"/>
</dbReference>
<evidence type="ECO:0000256" key="6">
    <source>
        <dbReference type="ARBA" id="ARBA00023002"/>
    </source>
</evidence>
<dbReference type="CDD" id="cd11065">
    <property type="entry name" value="CYP64-like"/>
    <property type="match status" value="1"/>
</dbReference>
<dbReference type="InterPro" id="IPR036396">
    <property type="entry name" value="Cyt_P450_sf"/>
</dbReference>
<gene>
    <name evidence="11" type="ORF">DFH08DRAFT_863490</name>
</gene>
<dbReference type="PRINTS" id="PR00385">
    <property type="entry name" value="P450"/>
</dbReference>
<name>A0AAD7ET64_9AGAR</name>
<keyword evidence="8 10" id="KW-0503">Monooxygenase</keyword>
<evidence type="ECO:0000256" key="5">
    <source>
        <dbReference type="ARBA" id="ARBA00022723"/>
    </source>
</evidence>
<evidence type="ECO:0000256" key="2">
    <source>
        <dbReference type="ARBA" id="ARBA00005179"/>
    </source>
</evidence>
<dbReference type="InterPro" id="IPR001128">
    <property type="entry name" value="Cyt_P450"/>
</dbReference>
<keyword evidence="7 9" id="KW-0408">Iron</keyword>
<comment type="pathway">
    <text evidence="2">Secondary metabolite biosynthesis.</text>
</comment>
<evidence type="ECO:0000256" key="1">
    <source>
        <dbReference type="ARBA" id="ARBA00001971"/>
    </source>
</evidence>
<evidence type="ECO:0000313" key="11">
    <source>
        <dbReference type="EMBL" id="KAJ7350052.1"/>
    </source>
</evidence>
<dbReference type="InterPro" id="IPR050364">
    <property type="entry name" value="Cytochrome_P450_fung"/>
</dbReference>
<evidence type="ECO:0000256" key="8">
    <source>
        <dbReference type="ARBA" id="ARBA00023033"/>
    </source>
</evidence>